<dbReference type="GO" id="GO:0004735">
    <property type="term" value="F:pyrroline-5-carboxylate reductase activity"/>
    <property type="evidence" value="ECO:0007669"/>
    <property type="project" value="UniProtKB-UniRule"/>
</dbReference>
<dbReference type="UniPathway" id="UPA00098">
    <property type="reaction ID" value="UER00361"/>
</dbReference>
<dbReference type="NCBIfam" id="TIGR00112">
    <property type="entry name" value="proC"/>
    <property type="match status" value="1"/>
</dbReference>
<accession>A0A5M9I2G7</accession>
<dbReference type="FunFam" id="3.40.50.720:FF:000190">
    <property type="entry name" value="Pyrroline-5-carboxylate reductase"/>
    <property type="match status" value="1"/>
</dbReference>
<keyword evidence="16" id="KW-1185">Reference proteome</keyword>
<evidence type="ECO:0000256" key="1">
    <source>
        <dbReference type="ARBA" id="ARBA00004496"/>
    </source>
</evidence>
<dbReference type="Gene3D" id="3.40.50.720">
    <property type="entry name" value="NAD(P)-binding Rossmann-like Domain"/>
    <property type="match status" value="1"/>
</dbReference>
<dbReference type="SUPFAM" id="SSF48179">
    <property type="entry name" value="6-phosphogluconate dehydrogenase C-terminal domain-like"/>
    <property type="match status" value="1"/>
</dbReference>
<evidence type="ECO:0000256" key="8">
    <source>
        <dbReference type="ARBA" id="ARBA00058118"/>
    </source>
</evidence>
<name>A0A5M9I2G7_9FIRM</name>
<evidence type="ECO:0000256" key="2">
    <source>
        <dbReference type="ARBA" id="ARBA00005525"/>
    </source>
</evidence>
<keyword evidence="4 9" id="KW-0028">Amino-acid biosynthesis</keyword>
<dbReference type="InterPro" id="IPR028939">
    <property type="entry name" value="P5C_Rdtase_cat_N"/>
</dbReference>
<evidence type="ECO:0000256" key="3">
    <source>
        <dbReference type="ARBA" id="ARBA00022490"/>
    </source>
</evidence>
<comment type="function">
    <text evidence="8 9">Catalyzes the reduction of 1-pyrroline-5-carboxylate (PCA) to L-proline.</text>
</comment>
<evidence type="ECO:0000256" key="7">
    <source>
        <dbReference type="ARBA" id="ARBA00023002"/>
    </source>
</evidence>
<dbReference type="EC" id="1.5.1.2" evidence="9 10"/>
<comment type="caution">
    <text evidence="15">The sequence shown here is derived from an EMBL/GenBank/DDBJ whole genome shotgun (WGS) entry which is preliminary data.</text>
</comment>
<organism evidence="15 16">
    <name type="scientific">Mediterraneibacter catenae</name>
    <dbReference type="NCBI Taxonomy" id="2594882"/>
    <lineage>
        <taxon>Bacteria</taxon>
        <taxon>Bacillati</taxon>
        <taxon>Bacillota</taxon>
        <taxon>Clostridia</taxon>
        <taxon>Lachnospirales</taxon>
        <taxon>Lachnospiraceae</taxon>
        <taxon>Mediterraneibacter</taxon>
    </lineage>
</organism>
<comment type="catalytic activity">
    <reaction evidence="9 12">
        <text>L-proline + NADP(+) = (S)-1-pyrroline-5-carboxylate + NADPH + 2 H(+)</text>
        <dbReference type="Rhea" id="RHEA:14109"/>
        <dbReference type="ChEBI" id="CHEBI:15378"/>
        <dbReference type="ChEBI" id="CHEBI:17388"/>
        <dbReference type="ChEBI" id="CHEBI:57783"/>
        <dbReference type="ChEBI" id="CHEBI:58349"/>
        <dbReference type="ChEBI" id="CHEBI:60039"/>
        <dbReference type="EC" id="1.5.1.2"/>
    </reaction>
</comment>
<dbReference type="HAMAP" id="MF_01925">
    <property type="entry name" value="P5C_reductase"/>
    <property type="match status" value="1"/>
</dbReference>
<comment type="subcellular location">
    <subcellularLocation>
        <location evidence="1 9">Cytoplasm</location>
    </subcellularLocation>
</comment>
<dbReference type="InterPro" id="IPR029036">
    <property type="entry name" value="P5CR_dimer"/>
</dbReference>
<comment type="catalytic activity">
    <reaction evidence="9">
        <text>L-proline + NAD(+) = (S)-1-pyrroline-5-carboxylate + NADH + 2 H(+)</text>
        <dbReference type="Rhea" id="RHEA:14105"/>
        <dbReference type="ChEBI" id="CHEBI:15378"/>
        <dbReference type="ChEBI" id="CHEBI:17388"/>
        <dbReference type="ChEBI" id="CHEBI:57540"/>
        <dbReference type="ChEBI" id="CHEBI:57945"/>
        <dbReference type="ChEBI" id="CHEBI:60039"/>
        <dbReference type="EC" id="1.5.1.2"/>
    </reaction>
</comment>
<dbReference type="Pfam" id="PF03807">
    <property type="entry name" value="F420_oxidored"/>
    <property type="match status" value="1"/>
</dbReference>
<dbReference type="InterPro" id="IPR000304">
    <property type="entry name" value="Pyrroline-COOH_reductase"/>
</dbReference>
<dbReference type="PANTHER" id="PTHR11645:SF0">
    <property type="entry name" value="PYRROLINE-5-CARBOXYLATE REDUCTASE 3"/>
    <property type="match status" value="1"/>
</dbReference>
<dbReference type="GO" id="GO:0005737">
    <property type="term" value="C:cytoplasm"/>
    <property type="evidence" value="ECO:0007669"/>
    <property type="project" value="UniProtKB-SubCell"/>
</dbReference>
<dbReference type="AlphaFoldDB" id="A0A5M9I2G7"/>
<dbReference type="PANTHER" id="PTHR11645">
    <property type="entry name" value="PYRROLINE-5-CARBOXYLATE REDUCTASE"/>
    <property type="match status" value="1"/>
</dbReference>
<dbReference type="Pfam" id="PF14748">
    <property type="entry name" value="P5CR_dimer"/>
    <property type="match status" value="1"/>
</dbReference>
<sequence length="264" mass="28333">MKLGFIGTGNMAGAIMGGIIKNKIFRPEEIIGADISPAGRERAKETYGICVTDNNREAAEKSEVLILSVKPQYYADAIAEIRDCISDDQLIITIAPGKTLAWLEEQFGKAVKIVRTMPNTPALVGEGMTAACVNQYVAEEEKEYALKILSSFGKVEIVAEHLIDAVVAVSGSSPAYVFMFIEAMADAAVAEGMPRPQAYQFAAQAVYGSAKMVLETGKHPGELKDMVCSPAGTTIEAVRVLEEKGFRSAVIEAMKACADVSRNM</sequence>
<dbReference type="OrthoDB" id="9805754at2"/>
<dbReference type="GO" id="GO:0055129">
    <property type="term" value="P:L-proline biosynthetic process"/>
    <property type="evidence" value="ECO:0007669"/>
    <property type="project" value="UniProtKB-UniRule"/>
</dbReference>
<evidence type="ECO:0000256" key="12">
    <source>
        <dbReference type="RuleBase" id="RU003903"/>
    </source>
</evidence>
<keyword evidence="5 9" id="KW-0641">Proline biosynthesis</keyword>
<dbReference type="PROSITE" id="PS00521">
    <property type="entry name" value="P5CR"/>
    <property type="match status" value="1"/>
</dbReference>
<protein>
    <recommendedName>
        <fullName evidence="9 10">Pyrroline-5-carboxylate reductase</fullName>
        <shortName evidence="9">P5C reductase</shortName>
        <shortName evidence="9">P5CR</shortName>
        <ecNumber evidence="9 10">1.5.1.2</ecNumber>
    </recommendedName>
    <alternativeName>
        <fullName evidence="9">PCA reductase</fullName>
    </alternativeName>
</protein>
<dbReference type="EMBL" id="VMSO01000005">
    <property type="protein sequence ID" value="KAA8501989.1"/>
    <property type="molecule type" value="Genomic_DNA"/>
</dbReference>
<dbReference type="SUPFAM" id="SSF51735">
    <property type="entry name" value="NAD(P)-binding Rossmann-fold domains"/>
    <property type="match status" value="1"/>
</dbReference>
<dbReference type="PIRSF" id="PIRSF000193">
    <property type="entry name" value="Pyrrol-5-carb_rd"/>
    <property type="match status" value="1"/>
</dbReference>
<keyword evidence="6 9" id="KW-0521">NADP</keyword>
<evidence type="ECO:0000259" key="13">
    <source>
        <dbReference type="Pfam" id="PF03807"/>
    </source>
</evidence>
<evidence type="ECO:0000256" key="10">
    <source>
        <dbReference type="NCBIfam" id="TIGR00112"/>
    </source>
</evidence>
<evidence type="ECO:0000256" key="5">
    <source>
        <dbReference type="ARBA" id="ARBA00022650"/>
    </source>
</evidence>
<dbReference type="RefSeq" id="WP_150310567.1">
    <property type="nucleotide sequence ID" value="NZ_VMSO01000005.1"/>
</dbReference>
<feature type="binding site" evidence="11">
    <location>
        <position position="55"/>
    </location>
    <ligand>
        <name>NADPH</name>
        <dbReference type="ChEBI" id="CHEBI:57783"/>
    </ligand>
</feature>
<dbReference type="FunFam" id="1.10.3730.10:FF:000001">
    <property type="entry name" value="Pyrroline-5-carboxylate reductase"/>
    <property type="match status" value="1"/>
</dbReference>
<feature type="domain" description="Pyrroline-5-carboxylate reductase catalytic N-terminal" evidence="13">
    <location>
        <begin position="2"/>
        <end position="96"/>
    </location>
</feature>
<dbReference type="Proteomes" id="UP000322025">
    <property type="component" value="Unassembled WGS sequence"/>
</dbReference>
<evidence type="ECO:0000259" key="14">
    <source>
        <dbReference type="Pfam" id="PF14748"/>
    </source>
</evidence>
<comment type="similarity">
    <text evidence="2 9 12">Belongs to the pyrroline-5-carboxylate reductase family.</text>
</comment>
<dbReference type="InterPro" id="IPR008927">
    <property type="entry name" value="6-PGluconate_DH-like_C_sf"/>
</dbReference>
<keyword evidence="7 9" id="KW-0560">Oxidoreductase</keyword>
<evidence type="ECO:0000256" key="4">
    <source>
        <dbReference type="ARBA" id="ARBA00022605"/>
    </source>
</evidence>
<evidence type="ECO:0000313" key="16">
    <source>
        <dbReference type="Proteomes" id="UP000322025"/>
    </source>
</evidence>
<proteinExistence type="inferred from homology"/>
<reference evidence="15" key="1">
    <citation type="submission" date="2019-07" db="EMBL/GenBank/DDBJ databases">
        <authorList>
            <person name="Wongkuna S."/>
            <person name="Scaria J."/>
        </authorList>
    </citation>
    <scope>NUCLEOTIDE SEQUENCE [LARGE SCALE GENOMIC DNA]</scope>
    <source>
        <strain evidence="15">SW178</strain>
    </source>
</reference>
<feature type="binding site" evidence="11">
    <location>
        <begin position="6"/>
        <end position="11"/>
    </location>
    <ligand>
        <name>NADP(+)</name>
        <dbReference type="ChEBI" id="CHEBI:58349"/>
    </ligand>
</feature>
<feature type="domain" description="Pyrroline-5-carboxylate reductase dimerisation" evidence="14">
    <location>
        <begin position="160"/>
        <end position="264"/>
    </location>
</feature>
<gene>
    <name evidence="9 15" type="primary">proC</name>
    <name evidence="15" type="ORF">FNY66_05580</name>
</gene>
<dbReference type="Gene3D" id="1.10.3730.10">
    <property type="entry name" value="ProC C-terminal domain-like"/>
    <property type="match status" value="1"/>
</dbReference>
<evidence type="ECO:0000256" key="6">
    <source>
        <dbReference type="ARBA" id="ARBA00022857"/>
    </source>
</evidence>
<evidence type="ECO:0000256" key="11">
    <source>
        <dbReference type="PIRSR" id="PIRSR000193-1"/>
    </source>
</evidence>
<dbReference type="InterPro" id="IPR036291">
    <property type="entry name" value="NAD(P)-bd_dom_sf"/>
</dbReference>
<dbReference type="InterPro" id="IPR053790">
    <property type="entry name" value="P5CR-like_CS"/>
</dbReference>
<keyword evidence="3 9" id="KW-0963">Cytoplasm</keyword>
<evidence type="ECO:0000313" key="15">
    <source>
        <dbReference type="EMBL" id="KAA8501989.1"/>
    </source>
</evidence>
<comment type="pathway">
    <text evidence="9 12">Amino-acid biosynthesis; L-proline biosynthesis; L-proline from L-glutamate 5-semialdehyde: step 1/1.</text>
</comment>
<evidence type="ECO:0000256" key="9">
    <source>
        <dbReference type="HAMAP-Rule" id="MF_01925"/>
    </source>
</evidence>